<evidence type="ECO:0000259" key="6">
    <source>
        <dbReference type="PROSITE" id="PS51380"/>
    </source>
</evidence>
<feature type="transmembrane region" description="Helical" evidence="5">
    <location>
        <begin position="83"/>
        <end position="105"/>
    </location>
</feature>
<evidence type="ECO:0000256" key="4">
    <source>
        <dbReference type="ARBA" id="ARBA00023136"/>
    </source>
</evidence>
<dbReference type="AlphaFoldDB" id="A0A8C9HH90"/>
<sequence>MSILPIYRLIYILNFLFLFLFGSFLFMQLYGVNFTYILDLNKIIIDEYYYLINYIVCLLFLTTLILLLFLLNVLFLFNVFPYSIIYVVLLCVILFCTFIVPINFYKYNEKNHVFPSFIRVLMSGLFLVNNVTLLDNIVGDMLTSLSKTFTDIQYFICFIVNGLNTNEPAKCPIMEKYINPIALGLPFYLRICQCLIRYNSEGGKIHLYNMLKYVCGIIIVICSSFNWDYWGIDAYTSNIIIICAYLVGSLYMYFWDLYCDWGLLNEYNSFLRKNNNILYPPHYYYLAGFLNLIFRLTWAITILPINLLQNKEMNTFLIVLFLMFIEVLRRSIWICFRLENEHATNASRYRTILWVPKMTKAKKF</sequence>
<evidence type="ECO:0000256" key="5">
    <source>
        <dbReference type="SAM" id="Phobius"/>
    </source>
</evidence>
<proteinExistence type="predicted"/>
<dbReference type="PANTHER" id="PTHR10783:SF103">
    <property type="entry name" value="SOLUTE CARRIER FAMILY 53 MEMBER 1"/>
    <property type="match status" value="1"/>
</dbReference>
<evidence type="ECO:0000256" key="1">
    <source>
        <dbReference type="ARBA" id="ARBA00004141"/>
    </source>
</evidence>
<dbReference type="GO" id="GO:0016036">
    <property type="term" value="P:cellular response to phosphate starvation"/>
    <property type="evidence" value="ECO:0007669"/>
    <property type="project" value="TreeGrafter"/>
</dbReference>
<feature type="domain" description="EXS" evidence="6">
    <location>
        <begin position="170"/>
        <end position="364"/>
    </location>
</feature>
<feature type="transmembrane region" description="Helical" evidence="5">
    <location>
        <begin position="283"/>
        <end position="307"/>
    </location>
</feature>
<accession>A0A8C9HH90</accession>
<evidence type="ECO:0000256" key="3">
    <source>
        <dbReference type="ARBA" id="ARBA00022989"/>
    </source>
</evidence>
<name>A0A8C9HH90_9PRIM</name>
<feature type="transmembrane region" description="Helical" evidence="5">
    <location>
        <begin position="210"/>
        <end position="227"/>
    </location>
</feature>
<feature type="transmembrane region" description="Helical" evidence="5">
    <location>
        <begin position="239"/>
        <end position="263"/>
    </location>
</feature>
<reference evidence="7" key="2">
    <citation type="submission" date="2025-09" db="UniProtKB">
        <authorList>
            <consortium name="Ensembl"/>
        </authorList>
    </citation>
    <scope>IDENTIFICATION</scope>
</reference>
<dbReference type="Proteomes" id="UP000694416">
    <property type="component" value="Unplaced"/>
</dbReference>
<dbReference type="Ensembl" id="ENSPTET00000028957.1">
    <property type="protein sequence ID" value="ENSPTEP00000019884.1"/>
    <property type="gene ID" value="ENSPTEG00000021177.1"/>
</dbReference>
<protein>
    <recommendedName>
        <fullName evidence="6">EXS domain-containing protein</fullName>
    </recommendedName>
</protein>
<keyword evidence="8" id="KW-1185">Reference proteome</keyword>
<dbReference type="GO" id="GO:0006817">
    <property type="term" value="P:phosphate ion transport"/>
    <property type="evidence" value="ECO:0007669"/>
    <property type="project" value="TreeGrafter"/>
</dbReference>
<evidence type="ECO:0000256" key="2">
    <source>
        <dbReference type="ARBA" id="ARBA00022692"/>
    </source>
</evidence>
<dbReference type="GO" id="GO:0005794">
    <property type="term" value="C:Golgi apparatus"/>
    <property type="evidence" value="ECO:0007669"/>
    <property type="project" value="TreeGrafter"/>
</dbReference>
<evidence type="ECO:0000313" key="7">
    <source>
        <dbReference type="Ensembl" id="ENSPTEP00000019884.1"/>
    </source>
</evidence>
<keyword evidence="3 5" id="KW-1133">Transmembrane helix</keyword>
<dbReference type="Pfam" id="PF03124">
    <property type="entry name" value="EXS"/>
    <property type="match status" value="1"/>
</dbReference>
<dbReference type="PROSITE" id="PS51380">
    <property type="entry name" value="EXS"/>
    <property type="match status" value="1"/>
</dbReference>
<feature type="transmembrane region" description="Helical" evidence="5">
    <location>
        <begin position="48"/>
        <end position="77"/>
    </location>
</feature>
<feature type="transmembrane region" description="Helical" evidence="5">
    <location>
        <begin position="6"/>
        <end position="27"/>
    </location>
</feature>
<reference evidence="7" key="1">
    <citation type="submission" date="2025-08" db="UniProtKB">
        <authorList>
            <consortium name="Ensembl"/>
        </authorList>
    </citation>
    <scope>IDENTIFICATION</scope>
</reference>
<dbReference type="GO" id="GO:0005886">
    <property type="term" value="C:plasma membrane"/>
    <property type="evidence" value="ECO:0007669"/>
    <property type="project" value="TreeGrafter"/>
</dbReference>
<dbReference type="PANTHER" id="PTHR10783">
    <property type="entry name" value="XENOTROPIC AND POLYTROPIC RETROVIRUS RECEPTOR 1-RELATED"/>
    <property type="match status" value="1"/>
</dbReference>
<evidence type="ECO:0000313" key="8">
    <source>
        <dbReference type="Proteomes" id="UP000694416"/>
    </source>
</evidence>
<keyword evidence="4 5" id="KW-0472">Membrane</keyword>
<keyword evidence="2 5" id="KW-0812">Transmembrane</keyword>
<comment type="subcellular location">
    <subcellularLocation>
        <location evidence="1">Membrane</location>
        <topology evidence="1">Multi-pass membrane protein</topology>
    </subcellularLocation>
</comment>
<feature type="transmembrane region" description="Helical" evidence="5">
    <location>
        <begin position="117"/>
        <end position="138"/>
    </location>
</feature>
<dbReference type="InterPro" id="IPR004342">
    <property type="entry name" value="EXS_C"/>
</dbReference>
<organism evidence="7 8">
    <name type="scientific">Piliocolobus tephrosceles</name>
    <name type="common">Ugandan red Colobus</name>
    <dbReference type="NCBI Taxonomy" id="591936"/>
    <lineage>
        <taxon>Eukaryota</taxon>
        <taxon>Metazoa</taxon>
        <taxon>Chordata</taxon>
        <taxon>Craniata</taxon>
        <taxon>Vertebrata</taxon>
        <taxon>Euteleostomi</taxon>
        <taxon>Mammalia</taxon>
        <taxon>Eutheria</taxon>
        <taxon>Euarchontoglires</taxon>
        <taxon>Primates</taxon>
        <taxon>Haplorrhini</taxon>
        <taxon>Catarrhini</taxon>
        <taxon>Cercopithecidae</taxon>
        <taxon>Colobinae</taxon>
        <taxon>Piliocolobus</taxon>
    </lineage>
</organism>
<dbReference type="GO" id="GO:0000822">
    <property type="term" value="F:inositol hexakisphosphate binding"/>
    <property type="evidence" value="ECO:0007669"/>
    <property type="project" value="TreeGrafter"/>
</dbReference>